<reference evidence="2 3" key="1">
    <citation type="submission" date="2022-01" db="EMBL/GenBank/DDBJ databases">
        <title>Whole genome-based taxonomy of the Shewanellaceae.</title>
        <authorList>
            <person name="Martin-Rodriguez A.J."/>
        </authorList>
    </citation>
    <scope>NUCLEOTIDE SEQUENCE [LARGE SCALE GENOMIC DNA]</scope>
    <source>
        <strain evidence="2 3">DSM 21332</strain>
    </source>
</reference>
<proteinExistence type="predicted"/>
<dbReference type="RefSeq" id="WP_249249136.1">
    <property type="nucleotide sequence ID" value="NZ_JAKIKT010000004.1"/>
</dbReference>
<protein>
    <submittedName>
        <fullName evidence="2">tRNA (5-methylaminomethyl-2-thiouridine)(34)-methyltransferase MnmD</fullName>
    </submittedName>
</protein>
<dbReference type="PANTHER" id="PTHR39963">
    <property type="entry name" value="SLL0983 PROTEIN"/>
    <property type="match status" value="1"/>
</dbReference>
<dbReference type="SUPFAM" id="SSF53335">
    <property type="entry name" value="S-adenosyl-L-methionine-dependent methyltransferases"/>
    <property type="match status" value="1"/>
</dbReference>
<organism evidence="2 3">
    <name type="scientific">Shewanella corallii</name>
    <dbReference type="NCBI Taxonomy" id="560080"/>
    <lineage>
        <taxon>Bacteria</taxon>
        <taxon>Pseudomonadati</taxon>
        <taxon>Pseudomonadota</taxon>
        <taxon>Gammaproteobacteria</taxon>
        <taxon>Alteromonadales</taxon>
        <taxon>Shewanellaceae</taxon>
        <taxon>Shewanella</taxon>
    </lineage>
</organism>
<gene>
    <name evidence="2" type="primary">mnmD</name>
    <name evidence="2" type="ORF">L2725_11845</name>
</gene>
<dbReference type="InterPro" id="IPR029063">
    <property type="entry name" value="SAM-dependent_MTases_sf"/>
</dbReference>
<feature type="domain" description="MnmC-like methyltransferase" evidence="1">
    <location>
        <begin position="150"/>
        <end position="227"/>
    </location>
</feature>
<dbReference type="InterPro" id="IPR008471">
    <property type="entry name" value="MnmC-like_methylTransf"/>
</dbReference>
<name>A0ABT0N7M6_9GAMM</name>
<evidence type="ECO:0000259" key="1">
    <source>
        <dbReference type="Pfam" id="PF05430"/>
    </source>
</evidence>
<dbReference type="NCBIfam" id="NF033855">
    <property type="entry name" value="tRNA_MNMC2"/>
    <property type="match status" value="1"/>
</dbReference>
<dbReference type="Gene3D" id="3.40.50.150">
    <property type="entry name" value="Vaccinia Virus protein VP39"/>
    <property type="match status" value="1"/>
</dbReference>
<dbReference type="PANTHER" id="PTHR39963:SF1">
    <property type="entry name" value="MNMC-LIKE METHYLTRANSFERASE DOMAIN-CONTAINING PROTEIN"/>
    <property type="match status" value="1"/>
</dbReference>
<evidence type="ECO:0000313" key="2">
    <source>
        <dbReference type="EMBL" id="MCL2914457.1"/>
    </source>
</evidence>
<dbReference type="Proteomes" id="UP001202831">
    <property type="component" value="Unassembled WGS sequence"/>
</dbReference>
<dbReference type="InterPro" id="IPR047785">
    <property type="entry name" value="tRNA_MNMC2"/>
</dbReference>
<dbReference type="EMBL" id="JAKIKT010000004">
    <property type="protein sequence ID" value="MCL2914457.1"/>
    <property type="molecule type" value="Genomic_DNA"/>
</dbReference>
<keyword evidence="3" id="KW-1185">Reference proteome</keyword>
<evidence type="ECO:0000313" key="3">
    <source>
        <dbReference type="Proteomes" id="UP001202831"/>
    </source>
</evidence>
<accession>A0ABT0N7M6</accession>
<dbReference type="Pfam" id="PF05430">
    <property type="entry name" value="Methyltransf_30"/>
    <property type="match status" value="1"/>
</dbReference>
<comment type="caution">
    <text evidence="2">The sequence shown here is derived from an EMBL/GenBank/DDBJ whole genome shotgun (WGS) entry which is preliminary data.</text>
</comment>
<sequence>MKHVELQLTADGSHTLFNAEINETYHNPKGAIAEARYIFIHAGMDAMLERTNSLSILEVGFGTGLNALLTMLRFREFFKLQHVRIRYVTIEPYPLSREMIESLNYKSLLPEGSAERFFDALHDAPWDTDVEVLPWFVLHKKTGKLEDYQAAENSVNLIYFDAFAPSKQAEVWARDNLQKCYQLLQTDGMLVSYCASGQFKRDLKAVGFSATPYPGALGTREMTRAFKKQ</sequence>